<evidence type="ECO:0000259" key="3">
    <source>
        <dbReference type="Pfam" id="PF00561"/>
    </source>
</evidence>
<dbReference type="InterPro" id="IPR050261">
    <property type="entry name" value="FrsA_esterase"/>
</dbReference>
<dbReference type="InterPro" id="IPR000073">
    <property type="entry name" value="AB_hydrolase_1"/>
</dbReference>
<dbReference type="Pfam" id="PF00561">
    <property type="entry name" value="Abhydrolase_1"/>
    <property type="match status" value="1"/>
</dbReference>
<protein>
    <recommendedName>
        <fullName evidence="3">AB hydrolase-1 domain-containing protein</fullName>
    </recommendedName>
</protein>
<feature type="domain" description="AB hydrolase-1" evidence="3">
    <location>
        <begin position="34"/>
        <end position="285"/>
    </location>
</feature>
<evidence type="ECO:0000256" key="1">
    <source>
        <dbReference type="ARBA" id="ARBA00022801"/>
    </source>
</evidence>
<keyword evidence="1" id="KW-0378">Hydrolase</keyword>
<evidence type="ECO:0000256" key="2">
    <source>
        <dbReference type="ARBA" id="ARBA00038115"/>
    </source>
</evidence>
<dbReference type="GO" id="GO:0016788">
    <property type="term" value="F:hydrolase activity, acting on ester bonds"/>
    <property type="evidence" value="ECO:0007669"/>
    <property type="project" value="UniProtKB-ARBA"/>
</dbReference>
<organism evidence="4 5">
    <name type="scientific">Fonsecaea erecta</name>
    <dbReference type="NCBI Taxonomy" id="1367422"/>
    <lineage>
        <taxon>Eukaryota</taxon>
        <taxon>Fungi</taxon>
        <taxon>Dikarya</taxon>
        <taxon>Ascomycota</taxon>
        <taxon>Pezizomycotina</taxon>
        <taxon>Eurotiomycetes</taxon>
        <taxon>Chaetothyriomycetidae</taxon>
        <taxon>Chaetothyriales</taxon>
        <taxon>Herpotrichiellaceae</taxon>
        <taxon>Fonsecaea</taxon>
    </lineage>
</organism>
<evidence type="ECO:0000313" key="4">
    <source>
        <dbReference type="EMBL" id="OAP55256.1"/>
    </source>
</evidence>
<gene>
    <name evidence="4" type="ORF">AYL99_10229</name>
</gene>
<dbReference type="OrthoDB" id="2498029at2759"/>
<dbReference type="GeneID" id="30014397"/>
<dbReference type="Proteomes" id="UP000078343">
    <property type="component" value="Unassembled WGS sequence"/>
</dbReference>
<sequence>MPREDIEFKTQDGVTLRGWLYTPSVPAPSSGLPCIVMCHGFGAVKEMGIDAFAERFTTRIPVCALVYDNRNLGASDGLPRQEVIPALQCSDYSDAITYAQSRPEVDPKRVAVWGTSYSGAHVLSVAAVDRRVKAVISQVMVADGWDNFHRLVRNDLVKDMEAMFEKGKQGRARGEPPMTIQSVSANPDKELCVLPTPDSWEYVSTWIKKLPSVDAKNEVTVRSMEAFRAYNASGYIHHISPTPLLMVIADKDELTPTDIAIEAYSRAREPKDIFIFPGGHYAGYFGEAFDKNTAVQIEFWKKWLLV</sequence>
<comment type="caution">
    <text evidence="4">The sequence shown here is derived from an EMBL/GenBank/DDBJ whole genome shotgun (WGS) entry which is preliminary data.</text>
</comment>
<comment type="similarity">
    <text evidence="2">Belongs to the AB hydrolase superfamily. FUS2 hydrolase family.</text>
</comment>
<proteinExistence type="inferred from homology"/>
<dbReference type="RefSeq" id="XP_018688623.1">
    <property type="nucleotide sequence ID" value="XM_018841735.1"/>
</dbReference>
<dbReference type="SUPFAM" id="SSF53474">
    <property type="entry name" value="alpha/beta-Hydrolases"/>
    <property type="match status" value="1"/>
</dbReference>
<dbReference type="InterPro" id="IPR029058">
    <property type="entry name" value="AB_hydrolase_fold"/>
</dbReference>
<reference evidence="4 5" key="1">
    <citation type="submission" date="2016-04" db="EMBL/GenBank/DDBJ databases">
        <title>Draft genome of Fonsecaea erecta CBS 125763.</title>
        <authorList>
            <person name="Weiss V.A."/>
            <person name="Vicente V.A."/>
            <person name="Raittz R.T."/>
            <person name="Moreno L.F."/>
            <person name="De Souza E.M."/>
            <person name="Pedrosa F.O."/>
            <person name="Steffens M.B."/>
            <person name="Faoro H."/>
            <person name="Tadra-Sfeir M.Z."/>
            <person name="Najafzadeh M.J."/>
            <person name="Felipe M.S."/>
            <person name="Teixeira M."/>
            <person name="Sun J."/>
            <person name="Xi L."/>
            <person name="Gomes R."/>
            <person name="De Azevedo C.M."/>
            <person name="Salgado C.G."/>
            <person name="Da Silva M.B."/>
            <person name="Nascimento M.F."/>
            <person name="Queiroz-Telles F."/>
            <person name="Attili D.S."/>
            <person name="Gorbushina A."/>
        </authorList>
    </citation>
    <scope>NUCLEOTIDE SEQUENCE [LARGE SCALE GENOMIC DNA]</scope>
    <source>
        <strain evidence="4 5">CBS 125763</strain>
    </source>
</reference>
<dbReference type="PANTHER" id="PTHR22946:SF9">
    <property type="entry name" value="POLYKETIDE TRANSFERASE AF380"/>
    <property type="match status" value="1"/>
</dbReference>
<name>A0A178Z716_9EURO</name>
<accession>A0A178Z716</accession>
<dbReference type="AlphaFoldDB" id="A0A178Z716"/>
<keyword evidence="5" id="KW-1185">Reference proteome</keyword>
<dbReference type="EMBL" id="LVYI01000011">
    <property type="protein sequence ID" value="OAP55256.1"/>
    <property type="molecule type" value="Genomic_DNA"/>
</dbReference>
<dbReference type="PANTHER" id="PTHR22946">
    <property type="entry name" value="DIENELACTONE HYDROLASE DOMAIN-CONTAINING PROTEIN-RELATED"/>
    <property type="match status" value="1"/>
</dbReference>
<evidence type="ECO:0000313" key="5">
    <source>
        <dbReference type="Proteomes" id="UP000078343"/>
    </source>
</evidence>
<dbReference type="Gene3D" id="3.40.50.1820">
    <property type="entry name" value="alpha/beta hydrolase"/>
    <property type="match status" value="1"/>
</dbReference>
<dbReference type="Gene3D" id="1.10.10.800">
    <property type="match status" value="1"/>
</dbReference>